<dbReference type="PANTHER" id="PTHR22993:SF9">
    <property type="entry name" value="FORMAMIDOPYRIMIDINE-DNA GLYCOSYLASE"/>
    <property type="match status" value="1"/>
</dbReference>
<dbReference type="InterPro" id="IPR015887">
    <property type="entry name" value="DNA_glyclase_Znf_dom_DNA_BS"/>
</dbReference>
<feature type="domain" description="FPG-type" evidence="16">
    <location>
        <begin position="251"/>
        <end position="285"/>
    </location>
</feature>
<feature type="active site" description="Proton donor; for delta-elimination activity" evidence="15">
    <location>
        <position position="275"/>
    </location>
</feature>
<evidence type="ECO:0000256" key="1">
    <source>
        <dbReference type="ARBA" id="ARBA00001668"/>
    </source>
</evidence>
<dbReference type="InterPro" id="IPR010979">
    <property type="entry name" value="Ribosomal_uS13-like_H2TH"/>
</dbReference>
<keyword evidence="10 15" id="KW-0234">DNA repair</keyword>
<feature type="binding site" evidence="15">
    <location>
        <position position="165"/>
    </location>
    <ligand>
        <name>DNA</name>
        <dbReference type="ChEBI" id="CHEBI:16991"/>
    </ligand>
</feature>
<organism evidence="18 19">
    <name type="scientific">Corynebacterium mastitidis</name>
    <dbReference type="NCBI Taxonomy" id="161890"/>
    <lineage>
        <taxon>Bacteria</taxon>
        <taxon>Bacillati</taxon>
        <taxon>Actinomycetota</taxon>
        <taxon>Actinomycetes</taxon>
        <taxon>Mycobacteriales</taxon>
        <taxon>Corynebacteriaceae</taxon>
        <taxon>Corynebacterium</taxon>
    </lineage>
</organism>
<evidence type="ECO:0000256" key="8">
    <source>
        <dbReference type="ARBA" id="ARBA00022833"/>
    </source>
</evidence>
<dbReference type="NCBIfam" id="NF002211">
    <property type="entry name" value="PRK01103.1"/>
    <property type="match status" value="1"/>
</dbReference>
<comment type="caution">
    <text evidence="18">The sequence shown here is derived from an EMBL/GenBank/DDBJ whole genome shotgun (WGS) entry which is preliminary data.</text>
</comment>
<evidence type="ECO:0000256" key="12">
    <source>
        <dbReference type="ARBA" id="ARBA00023268"/>
    </source>
</evidence>
<evidence type="ECO:0000256" key="14">
    <source>
        <dbReference type="ARBA" id="ARBA00044632"/>
    </source>
</evidence>
<dbReference type="GO" id="GO:0034039">
    <property type="term" value="F:8-oxo-7,8-dihydroguanine DNA N-glycosylase activity"/>
    <property type="evidence" value="ECO:0007669"/>
    <property type="project" value="TreeGrafter"/>
</dbReference>
<dbReference type="InterPro" id="IPR020629">
    <property type="entry name" value="FPG_Glyclase"/>
</dbReference>
<evidence type="ECO:0000256" key="4">
    <source>
        <dbReference type="ARBA" id="ARBA00022723"/>
    </source>
</evidence>
<dbReference type="InterPro" id="IPR000214">
    <property type="entry name" value="Znf_DNA_glyclase/AP_lyase"/>
</dbReference>
<feature type="domain" description="Formamidopyrimidine-DNA glycosylase catalytic" evidence="17">
    <location>
        <begin position="2"/>
        <end position="125"/>
    </location>
</feature>
<keyword evidence="12 15" id="KW-0511">Multifunctional enzyme</keyword>
<evidence type="ECO:0000256" key="11">
    <source>
        <dbReference type="ARBA" id="ARBA00023239"/>
    </source>
</evidence>
<feature type="active site" description="Schiff-base intermediate with DNA" evidence="15">
    <location>
        <position position="2"/>
    </location>
</feature>
<evidence type="ECO:0000256" key="5">
    <source>
        <dbReference type="ARBA" id="ARBA00022763"/>
    </source>
</evidence>
<evidence type="ECO:0000256" key="15">
    <source>
        <dbReference type="HAMAP-Rule" id="MF_00103"/>
    </source>
</evidence>
<evidence type="ECO:0000259" key="16">
    <source>
        <dbReference type="PROSITE" id="PS51066"/>
    </source>
</evidence>
<dbReference type="CDD" id="cd08966">
    <property type="entry name" value="EcFpg-like_N"/>
    <property type="match status" value="1"/>
</dbReference>
<dbReference type="SUPFAM" id="SSF57716">
    <property type="entry name" value="Glucocorticoid receptor-like (DNA-binding domain)"/>
    <property type="match status" value="1"/>
</dbReference>
<accession>A0A2N0X5J9</accession>
<dbReference type="GO" id="GO:0140078">
    <property type="term" value="F:class I DNA-(apurinic or apyrimidinic site) endonuclease activity"/>
    <property type="evidence" value="ECO:0007669"/>
    <property type="project" value="UniProtKB-EC"/>
</dbReference>
<dbReference type="AlphaFoldDB" id="A0A2N0X5J9"/>
<comment type="similarity">
    <text evidence="2 15">Belongs to the FPG family.</text>
</comment>
<dbReference type="GO" id="GO:0008270">
    <property type="term" value="F:zinc ion binding"/>
    <property type="evidence" value="ECO:0007669"/>
    <property type="project" value="UniProtKB-UniRule"/>
</dbReference>
<evidence type="ECO:0000256" key="2">
    <source>
        <dbReference type="ARBA" id="ARBA00009409"/>
    </source>
</evidence>
<dbReference type="InterPro" id="IPR010663">
    <property type="entry name" value="Znf_FPG/IleRS"/>
</dbReference>
<keyword evidence="7 15" id="KW-0378">Hydrolase</keyword>
<sequence length="287" mass="32083">MPELPEVEVVRRGLERHAVGRVLEEVRVHHPRTARNQPGGAPELEASLEGARIEGARRRGKFLWLRTDGPDALLVHLGMSGQMLVQDAPLRHPHLRASARLTGGETGGAAPAETWLRFHDQRTFGYWRATACDAEGVPLPVAHIARDLLDPWLDVPALARRIKARPTEIKRVLLNQEVVSGIGNIYADEMLWAARIHGRQAADRIALARLEELLWAGREVMRRALDQGGTSFDSLYVNVNGESGYFDLSLHAYGQQGRPCSRCGEPIVRESFMNRGSHYCPACQRRY</sequence>
<dbReference type="Gene3D" id="1.10.8.50">
    <property type="match status" value="1"/>
</dbReference>
<evidence type="ECO:0000256" key="3">
    <source>
        <dbReference type="ARBA" id="ARBA00011245"/>
    </source>
</evidence>
<dbReference type="SMART" id="SM00898">
    <property type="entry name" value="Fapy_DNA_glyco"/>
    <property type="match status" value="1"/>
</dbReference>
<comment type="function">
    <text evidence="15">Involved in base excision repair of DNA damaged by oxidation or by mutagenic agents. Acts as DNA glycosylase that recognizes and removes damaged bases. Has a preference for oxidized purines, such as 7,8-dihydro-8-oxoguanine (8-oxoG). Has AP (apurinic/apyrimidinic) lyase activity and introduces nicks in the DNA strand. Cleaves the DNA backbone by beta-delta elimination to generate a single-strand break at the site of the removed base with both 3'- and 5'-phosphates.</text>
</comment>
<dbReference type="FunFam" id="1.10.8.50:FF:000003">
    <property type="entry name" value="Formamidopyrimidine-DNA glycosylase"/>
    <property type="match status" value="1"/>
</dbReference>
<dbReference type="RefSeq" id="WP_101174224.1">
    <property type="nucleotide sequence ID" value="NZ_JAKRKB010000004.1"/>
</dbReference>
<dbReference type="Pfam" id="PF01149">
    <property type="entry name" value="Fapy_DNA_glyco"/>
    <property type="match status" value="1"/>
</dbReference>
<feature type="active site" description="Proton donor; for beta-elimination activity" evidence="15">
    <location>
        <position position="61"/>
    </location>
</feature>
<dbReference type="PROSITE" id="PS01242">
    <property type="entry name" value="ZF_FPG_1"/>
    <property type="match status" value="1"/>
</dbReference>
<dbReference type="STRING" id="1121365.GCA_000375365_00164"/>
<name>A0A2N0X5J9_9CORY</name>
<dbReference type="PROSITE" id="PS51066">
    <property type="entry name" value="ZF_FPG_2"/>
    <property type="match status" value="1"/>
</dbReference>
<dbReference type="GO" id="GO:0003690">
    <property type="term" value="F:double-stranded DNA binding"/>
    <property type="evidence" value="ECO:0007669"/>
    <property type="project" value="UniProtKB-ARBA"/>
</dbReference>
<evidence type="ECO:0000313" key="19">
    <source>
        <dbReference type="Proteomes" id="UP000233249"/>
    </source>
</evidence>
<dbReference type="SUPFAM" id="SSF81624">
    <property type="entry name" value="N-terminal domain of MutM-like DNA repair proteins"/>
    <property type="match status" value="1"/>
</dbReference>
<dbReference type="InterPro" id="IPR015886">
    <property type="entry name" value="H2TH_FPG"/>
</dbReference>
<keyword evidence="6 15" id="KW-0863">Zinc-finger</keyword>
<comment type="cofactor">
    <cofactor evidence="15">
        <name>Zn(2+)</name>
        <dbReference type="ChEBI" id="CHEBI:29105"/>
    </cofactor>
    <text evidence="15">Binds 1 zinc ion per subunit.</text>
</comment>
<dbReference type="PROSITE" id="PS51068">
    <property type="entry name" value="FPG_CAT"/>
    <property type="match status" value="1"/>
</dbReference>
<dbReference type="EC" id="4.2.99.18" evidence="15"/>
<comment type="catalytic activity">
    <reaction evidence="14 15">
        <text>2'-deoxyribonucleotide-(2'-deoxyribose 5'-phosphate)-2'-deoxyribonucleotide-DNA = a 3'-end 2'-deoxyribonucleotide-(2,3-dehydro-2,3-deoxyribose 5'-phosphate)-DNA + a 5'-end 5'-phospho-2'-deoxyribonucleoside-DNA + H(+)</text>
        <dbReference type="Rhea" id="RHEA:66592"/>
        <dbReference type="Rhea" id="RHEA-COMP:13180"/>
        <dbReference type="Rhea" id="RHEA-COMP:16897"/>
        <dbReference type="Rhea" id="RHEA-COMP:17067"/>
        <dbReference type="ChEBI" id="CHEBI:15378"/>
        <dbReference type="ChEBI" id="CHEBI:136412"/>
        <dbReference type="ChEBI" id="CHEBI:157695"/>
        <dbReference type="ChEBI" id="CHEBI:167181"/>
        <dbReference type="EC" id="4.2.99.18"/>
    </reaction>
</comment>
<evidence type="ECO:0000256" key="6">
    <source>
        <dbReference type="ARBA" id="ARBA00022771"/>
    </source>
</evidence>
<dbReference type="SUPFAM" id="SSF46946">
    <property type="entry name" value="S13-like H2TH domain"/>
    <property type="match status" value="1"/>
</dbReference>
<evidence type="ECO:0000256" key="9">
    <source>
        <dbReference type="ARBA" id="ARBA00023125"/>
    </source>
</evidence>
<feature type="active site" description="Proton donor" evidence="15">
    <location>
        <position position="3"/>
    </location>
</feature>
<reference evidence="18 19" key="1">
    <citation type="submission" date="2017-12" db="EMBL/GenBank/DDBJ databases">
        <title>Corynebacterium mastitidis 16-1433 Genome.</title>
        <authorList>
            <person name="Gulvik C.A."/>
        </authorList>
    </citation>
    <scope>NUCLEOTIDE SEQUENCE [LARGE SCALE GENOMIC DNA]</scope>
    <source>
        <strain evidence="18 19">16-1433</strain>
    </source>
</reference>
<dbReference type="SMART" id="SM01232">
    <property type="entry name" value="H2TH"/>
    <property type="match status" value="1"/>
</dbReference>
<evidence type="ECO:0000256" key="13">
    <source>
        <dbReference type="ARBA" id="ARBA00023295"/>
    </source>
</evidence>
<dbReference type="Pfam" id="PF06831">
    <property type="entry name" value="H2TH"/>
    <property type="match status" value="1"/>
</dbReference>
<evidence type="ECO:0000313" key="18">
    <source>
        <dbReference type="EMBL" id="PKF67965.1"/>
    </source>
</evidence>
<dbReference type="OrthoDB" id="9800855at2"/>
<evidence type="ECO:0000256" key="10">
    <source>
        <dbReference type="ARBA" id="ARBA00023204"/>
    </source>
</evidence>
<evidence type="ECO:0000259" key="17">
    <source>
        <dbReference type="PROSITE" id="PS51068"/>
    </source>
</evidence>
<feature type="binding site" evidence="15">
    <location>
        <position position="94"/>
    </location>
    <ligand>
        <name>DNA</name>
        <dbReference type="ChEBI" id="CHEBI:16991"/>
    </ligand>
</feature>
<dbReference type="GO" id="GO:0006284">
    <property type="term" value="P:base-excision repair"/>
    <property type="evidence" value="ECO:0007669"/>
    <property type="project" value="InterPro"/>
</dbReference>
<keyword evidence="8 15" id="KW-0862">Zinc</keyword>
<proteinExistence type="inferred from homology"/>
<dbReference type="NCBIfam" id="TIGR00577">
    <property type="entry name" value="fpg"/>
    <property type="match status" value="1"/>
</dbReference>
<comment type="catalytic activity">
    <reaction evidence="1 15">
        <text>Hydrolysis of DNA containing ring-opened 7-methylguanine residues, releasing 2,6-diamino-4-hydroxy-5-(N-methyl)formamidopyrimidine.</text>
        <dbReference type="EC" id="3.2.2.23"/>
    </reaction>
</comment>
<dbReference type="InterPro" id="IPR012319">
    <property type="entry name" value="FPG_cat"/>
</dbReference>
<comment type="subunit">
    <text evidence="3 15">Monomer.</text>
</comment>
<dbReference type="HAMAP" id="MF_00103">
    <property type="entry name" value="Fapy_DNA_glycosyl"/>
    <property type="match status" value="1"/>
</dbReference>
<feature type="binding site" evidence="15">
    <location>
        <position position="122"/>
    </location>
    <ligand>
        <name>DNA</name>
        <dbReference type="ChEBI" id="CHEBI:16991"/>
    </ligand>
</feature>
<dbReference type="Proteomes" id="UP000233249">
    <property type="component" value="Unassembled WGS sequence"/>
</dbReference>
<dbReference type="GO" id="GO:0003684">
    <property type="term" value="F:damaged DNA binding"/>
    <property type="evidence" value="ECO:0007669"/>
    <property type="project" value="InterPro"/>
</dbReference>
<keyword evidence="5 15" id="KW-0227">DNA damage</keyword>
<dbReference type="GO" id="GO:0006979">
    <property type="term" value="P:response to oxidative stress"/>
    <property type="evidence" value="ECO:0007669"/>
    <property type="project" value="UniProtKB-ARBA"/>
</dbReference>
<dbReference type="PANTHER" id="PTHR22993">
    <property type="entry name" value="FORMAMIDOPYRIMIDINE-DNA GLYCOSYLASE"/>
    <property type="match status" value="1"/>
</dbReference>
<dbReference type="Gene3D" id="3.20.190.10">
    <property type="entry name" value="MutM-like, N-terminal"/>
    <property type="match status" value="1"/>
</dbReference>
<evidence type="ECO:0000256" key="7">
    <source>
        <dbReference type="ARBA" id="ARBA00022801"/>
    </source>
</evidence>
<dbReference type="InterPro" id="IPR035937">
    <property type="entry name" value="FPG_N"/>
</dbReference>
<dbReference type="EMBL" id="PJAF01000033">
    <property type="protein sequence ID" value="PKF67965.1"/>
    <property type="molecule type" value="Genomic_DNA"/>
</dbReference>
<protein>
    <recommendedName>
        <fullName evidence="15">Formamidopyrimidine-DNA glycosylase</fullName>
        <shortName evidence="15">Fapy-DNA glycosylase</shortName>
        <ecNumber evidence="15">3.2.2.23</ecNumber>
    </recommendedName>
    <alternativeName>
        <fullName evidence="15">DNA-(apurinic or apyrimidinic site) lyase MutM</fullName>
        <shortName evidence="15">AP lyase MutM</shortName>
        <ecNumber evidence="15">4.2.99.18</ecNumber>
    </alternativeName>
</protein>
<keyword evidence="9 15" id="KW-0238">DNA-binding</keyword>
<keyword evidence="4 15" id="KW-0479">Metal-binding</keyword>
<dbReference type="EC" id="3.2.2.23" evidence="15"/>
<gene>
    <name evidence="15" type="primary">mutM</name>
    <name evidence="15" type="synonym">fpg</name>
    <name evidence="18" type="ORF">CXB45_09585</name>
</gene>
<dbReference type="Pfam" id="PF06827">
    <property type="entry name" value="zf-FPG_IleRS"/>
    <property type="match status" value="1"/>
</dbReference>
<keyword evidence="11 15" id="KW-0456">Lyase</keyword>
<keyword evidence="13 15" id="KW-0326">Glycosidase</keyword>